<feature type="coiled-coil region" evidence="2">
    <location>
        <begin position="594"/>
        <end position="777"/>
    </location>
</feature>
<reference evidence="4" key="1">
    <citation type="submission" date="2025-08" db="UniProtKB">
        <authorList>
            <consortium name="Ensembl"/>
        </authorList>
    </citation>
    <scope>IDENTIFICATION</scope>
</reference>
<feature type="chain" id="PRO_5017288322" evidence="3">
    <location>
        <begin position="18"/>
        <end position="897"/>
    </location>
</feature>
<dbReference type="Gene3D" id="2.130.10.10">
    <property type="entry name" value="YVTN repeat-like/Quinoprotein amine dehydrogenase"/>
    <property type="match status" value="2"/>
</dbReference>
<protein>
    <submittedName>
        <fullName evidence="4">Cilia and flagella associated protein 57</fullName>
    </submittedName>
</protein>
<dbReference type="PANTHER" id="PTHR32215:SF0">
    <property type="entry name" value="CILIA- AND FLAGELLA-ASSOCIATED PROTEIN 57"/>
    <property type="match status" value="1"/>
</dbReference>
<name>A0A3B3W338_9TELE</name>
<accession>A0A3B3W338</accession>
<keyword evidence="5" id="KW-1185">Reference proteome</keyword>
<dbReference type="Ensembl" id="ENSPLAT00000028325.1">
    <property type="protein sequence ID" value="ENSPLAP00000031459.1"/>
    <property type="gene ID" value="ENSPLAG00000023495.1"/>
</dbReference>
<dbReference type="GeneTree" id="ENSGT00620000088018"/>
<evidence type="ECO:0000256" key="1">
    <source>
        <dbReference type="PROSITE-ProRule" id="PRU00221"/>
    </source>
</evidence>
<keyword evidence="1" id="KW-0853">WD repeat</keyword>
<dbReference type="InterPro" id="IPR036322">
    <property type="entry name" value="WD40_repeat_dom_sf"/>
</dbReference>
<dbReference type="PANTHER" id="PTHR32215">
    <property type="entry name" value="CILIA- AND FLAGELLA-ASSOCIATED PROTEIN 57"/>
    <property type="match status" value="1"/>
</dbReference>
<evidence type="ECO:0000256" key="2">
    <source>
        <dbReference type="SAM" id="Coils"/>
    </source>
</evidence>
<feature type="repeat" description="WD" evidence="1">
    <location>
        <begin position="320"/>
        <end position="354"/>
    </location>
</feature>
<evidence type="ECO:0000313" key="4">
    <source>
        <dbReference type="Ensembl" id="ENSPLAP00000031459.1"/>
    </source>
</evidence>
<evidence type="ECO:0000256" key="3">
    <source>
        <dbReference type="SAM" id="SignalP"/>
    </source>
</evidence>
<keyword evidence="3" id="KW-0732">Signal</keyword>
<evidence type="ECO:0000313" key="5">
    <source>
        <dbReference type="Proteomes" id="UP000261500"/>
    </source>
</evidence>
<reference evidence="4" key="2">
    <citation type="submission" date="2025-09" db="UniProtKB">
        <authorList>
            <consortium name="Ensembl"/>
        </authorList>
    </citation>
    <scope>IDENTIFICATION</scope>
</reference>
<dbReference type="SMART" id="SM00320">
    <property type="entry name" value="WD40"/>
    <property type="match status" value="5"/>
</dbReference>
<dbReference type="STRING" id="48699.ENSPLAP00000031459"/>
<feature type="signal peptide" evidence="3">
    <location>
        <begin position="1"/>
        <end position="17"/>
    </location>
</feature>
<dbReference type="Pfam" id="PF00400">
    <property type="entry name" value="WD40"/>
    <property type="match status" value="2"/>
</dbReference>
<dbReference type="SUPFAM" id="SSF50978">
    <property type="entry name" value="WD40 repeat-like"/>
    <property type="match status" value="2"/>
</dbReference>
<dbReference type="InterPro" id="IPR052993">
    <property type="entry name" value="CFA-57"/>
</dbReference>
<dbReference type="InterPro" id="IPR001680">
    <property type="entry name" value="WD40_rpt"/>
</dbReference>
<dbReference type="Proteomes" id="UP000261500">
    <property type="component" value="Unplaced"/>
</dbReference>
<sequence length="897" mass="101393">MLFTGLCFLCAPSGLEGSLGLRALALSPNQRYLAVSEKAEEASITVFDLHQEHGMKKKVLTAGDFLVQEFLCMAFSPDSKYLIGQSGAPEWLLIFWSWEKNKVLATVKTTNSNNPISQVSHFSPHNNMQVCVSGKGVFKLFRYSEGNLKQNSIAKVESINILCHTWVSEGRVIAGTDTGRLLVSESGDVRREIKMSSEPGQGQTERRIKAGNVTEGVAKCCVTAILSYSKGFVCSSGPGTVSLFEQIELDVYRKSREIQILPAPASSGSAPAQCQEIDTICMSPAEETLAVSTDRGQLYSINLSSAEMKREQLHFDFLSQPFHSDSITGLSICIRKPFMATSSLDCSVRIWNYEMKEVELYKEFQQEAFSVALHPTGLFVLVGFSDKLRLMNLFINDISTFKEFELPGCRECAFSHGGHRFAAVDGSVIHIYSFTSFENILNLNGHFGKVTSTTAAWCLVGRMALCTSGTPTPGSWSVRLCSRAAATLVLREVPADVVAHTALAVSQSGRVVFTGTSGGTVRAVKYPLPDQKEWITQQAHCGPVTKMVITYDDQFLLTASEDGCLLISKIIDEKGQSLRSNRQIVHTEEILVTKADLEERAHNLLELKMHLKELHMENEYQLRLKEMNYKEELQQVSNKFMEEIKSLKRTQQLTMEHKKYDDLLQKQKEMQEEYETRLTHAEQDRIQSLAEVTQIYEAELQFQEEAGRRIREYEETIRQAAEEEHQKIDTMKDKYEKKLQSEKEAFTSVSLMTVTQIRSLQRQIDDHLDDMISMKKERQTLTGFIRTLETDIGVLKRQVSRYRKTNQEKVIISSLHSMNQDLHKLKVILEFKLKDMKKQIRPQQEDINKKAERIEKVRERAQKILDWLQVGGQHVGVSSSICSFYLLELSLLSGKAI</sequence>
<organism evidence="4 5">
    <name type="scientific">Poecilia latipinna</name>
    <name type="common">sailfin molly</name>
    <dbReference type="NCBI Taxonomy" id="48699"/>
    <lineage>
        <taxon>Eukaryota</taxon>
        <taxon>Metazoa</taxon>
        <taxon>Chordata</taxon>
        <taxon>Craniata</taxon>
        <taxon>Vertebrata</taxon>
        <taxon>Euteleostomi</taxon>
        <taxon>Actinopterygii</taxon>
        <taxon>Neopterygii</taxon>
        <taxon>Teleostei</taxon>
        <taxon>Neoteleostei</taxon>
        <taxon>Acanthomorphata</taxon>
        <taxon>Ovalentaria</taxon>
        <taxon>Atherinomorphae</taxon>
        <taxon>Cyprinodontiformes</taxon>
        <taxon>Poeciliidae</taxon>
        <taxon>Poeciliinae</taxon>
        <taxon>Poecilia</taxon>
    </lineage>
</organism>
<dbReference type="PROSITE" id="PS50082">
    <property type="entry name" value="WD_REPEATS_2"/>
    <property type="match status" value="1"/>
</dbReference>
<keyword evidence="2" id="KW-0175">Coiled coil</keyword>
<proteinExistence type="predicted"/>
<dbReference type="InterPro" id="IPR015943">
    <property type="entry name" value="WD40/YVTN_repeat-like_dom_sf"/>
</dbReference>
<dbReference type="AlphaFoldDB" id="A0A3B3W338"/>